<dbReference type="InterPro" id="IPR007230">
    <property type="entry name" value="Nup98_auto-Pept-S59_dom"/>
</dbReference>
<feature type="region of interest" description="Disordered" evidence="11">
    <location>
        <begin position="154"/>
        <end position="179"/>
    </location>
</feature>
<keyword evidence="9" id="KW-0906">Nuclear pore complex</keyword>
<dbReference type="GO" id="GO:0000973">
    <property type="term" value="P:post-transcriptional tethering of RNA polymerase II gene DNA at nuclear periphery"/>
    <property type="evidence" value="ECO:0007669"/>
    <property type="project" value="TreeGrafter"/>
</dbReference>
<reference evidence="13" key="1">
    <citation type="submission" date="2023-08" db="EMBL/GenBank/DDBJ databases">
        <title>Black Yeasts Isolated from many extreme environments.</title>
        <authorList>
            <person name="Coleine C."/>
            <person name="Stajich J.E."/>
            <person name="Selbmann L."/>
        </authorList>
    </citation>
    <scope>NUCLEOTIDE SEQUENCE</scope>
    <source>
        <strain evidence="13">CCFEE 5401</strain>
    </source>
</reference>
<evidence type="ECO:0000313" key="13">
    <source>
        <dbReference type="EMBL" id="KAK5113818.1"/>
    </source>
</evidence>
<evidence type="ECO:0000256" key="11">
    <source>
        <dbReference type="SAM" id="MobiDB-lite"/>
    </source>
</evidence>
<comment type="subcellular location">
    <subcellularLocation>
        <location evidence="1">Nucleus</location>
        <location evidence="1">Nuclear pore complex</location>
    </subcellularLocation>
</comment>
<evidence type="ECO:0000256" key="3">
    <source>
        <dbReference type="ARBA" id="ARBA00022448"/>
    </source>
</evidence>
<feature type="compositionally biased region" description="Low complexity" evidence="11">
    <location>
        <begin position="593"/>
        <end position="608"/>
    </location>
</feature>
<dbReference type="InterPro" id="IPR025574">
    <property type="entry name" value="Nucleoporin_FG_rpt"/>
</dbReference>
<evidence type="ECO:0000313" key="14">
    <source>
        <dbReference type="Proteomes" id="UP001310890"/>
    </source>
</evidence>
<dbReference type="Pfam" id="PF04096">
    <property type="entry name" value="Nucleoporin2"/>
    <property type="match status" value="1"/>
</dbReference>
<dbReference type="Gene3D" id="1.10.10.2360">
    <property type="match status" value="1"/>
</dbReference>
<feature type="compositionally biased region" description="Low complexity" evidence="11">
    <location>
        <begin position="475"/>
        <end position="492"/>
    </location>
</feature>
<feature type="region of interest" description="Disordered" evidence="11">
    <location>
        <begin position="1064"/>
        <end position="1112"/>
    </location>
</feature>
<feature type="compositionally biased region" description="Low complexity" evidence="11">
    <location>
        <begin position="159"/>
        <end position="179"/>
    </location>
</feature>
<organism evidence="13 14">
    <name type="scientific">Meristemomyces frigidus</name>
    <dbReference type="NCBI Taxonomy" id="1508187"/>
    <lineage>
        <taxon>Eukaryota</taxon>
        <taxon>Fungi</taxon>
        <taxon>Dikarya</taxon>
        <taxon>Ascomycota</taxon>
        <taxon>Pezizomycotina</taxon>
        <taxon>Dothideomycetes</taxon>
        <taxon>Dothideomycetidae</taxon>
        <taxon>Mycosphaerellales</taxon>
        <taxon>Teratosphaeriaceae</taxon>
        <taxon>Meristemomyces</taxon>
    </lineage>
</organism>
<evidence type="ECO:0000256" key="6">
    <source>
        <dbReference type="ARBA" id="ARBA00022816"/>
    </source>
</evidence>
<feature type="region of interest" description="Disordered" evidence="11">
    <location>
        <begin position="746"/>
        <end position="917"/>
    </location>
</feature>
<keyword evidence="4" id="KW-0677">Repeat</keyword>
<feature type="region of interest" description="Disordered" evidence="11">
    <location>
        <begin position="473"/>
        <end position="557"/>
    </location>
</feature>
<evidence type="ECO:0000259" key="12">
    <source>
        <dbReference type="PROSITE" id="PS51434"/>
    </source>
</evidence>
<feature type="compositionally biased region" description="Polar residues" evidence="11">
    <location>
        <begin position="1071"/>
        <end position="1086"/>
    </location>
</feature>
<feature type="compositionally biased region" description="Polar residues" evidence="11">
    <location>
        <begin position="609"/>
        <end position="621"/>
    </location>
</feature>
<keyword evidence="7" id="KW-0653">Protein transport</keyword>
<evidence type="ECO:0000256" key="5">
    <source>
        <dbReference type="ARBA" id="ARBA00022813"/>
    </source>
</evidence>
<evidence type="ECO:0000256" key="8">
    <source>
        <dbReference type="ARBA" id="ARBA00023010"/>
    </source>
</evidence>
<feature type="compositionally biased region" description="Polar residues" evidence="11">
    <location>
        <begin position="540"/>
        <end position="549"/>
    </location>
</feature>
<dbReference type="PROSITE" id="PS51434">
    <property type="entry name" value="NUP_C"/>
    <property type="match status" value="1"/>
</dbReference>
<dbReference type="Pfam" id="PF12110">
    <property type="entry name" value="Nup96"/>
    <property type="match status" value="1"/>
</dbReference>
<feature type="compositionally biased region" description="Polar residues" evidence="11">
    <location>
        <begin position="898"/>
        <end position="908"/>
    </location>
</feature>
<keyword evidence="8" id="KW-0811">Translocation</keyword>
<dbReference type="GO" id="GO:0003723">
    <property type="term" value="F:RNA binding"/>
    <property type="evidence" value="ECO:0007669"/>
    <property type="project" value="TreeGrafter"/>
</dbReference>
<feature type="region of interest" description="Disordered" evidence="11">
    <location>
        <begin position="1940"/>
        <end position="1960"/>
    </location>
</feature>
<keyword evidence="6" id="KW-0509">mRNA transport</keyword>
<sequence>MAFGGFGNNNNTSSAFGGGFGASNNTAGGFGANNNTSTGSSLFGGNTATSGGFGGFGASNSTQAANPFGAAAKPAFGAPAATSSSGLFGGGTSTAGGFGTNSGGFGNTANTSSGFGSNAGGGLFGNKPAAGGFGSSTAGTTSLFGGGASNTTNTGFGQSSNTTANNPFSSSTSNTNTGFGASNTGGGGFGGFGASNTAAANNNQGTAATPFVAIQEKDPGTTGMQAFQSITFQEPYKNKSFEELRTEDYAQGRKFGNANGQAGAFGQSTGFGGFGNNAAQTSSAGGMFGGNTATAGSSFGGFGNTQQANTATTGFGGNTGGGLFGQNKPATGGLFGNSAASAAPAASPFGGGTTGNTGGLFGNNNNTNTTGGFGGTNNANTGGGLFGNAPANAKPAFPGFGGSTNTTNAFGAGATNTTGGLFGNSNAAQPQQANPFGGAANNSTGGGLFGSSTQNKPAGGLFGAPAANTGGGLFGNNNNATPQNNPNPFGGSTNTGGLFGNNNQQQNNTGGGLFGNQNKPAGGGLFGNSTNTNAGGGLFGNSNNNQQQPAAGGGLFGNNNAGGGLFGNTQNKPATSNLFGSTNATNTGGGLFGNSQNNQNNGSSLFGGASQNQSGNSLFGGSNNQSQQPQQNQLHASLTGAPYGNEQLFASLATSNPPIGPLATPLQGAKPPQRKTPSLMQSMRLNSPVYTPRGGSIGRNGGYGFSYSTYGTPGSAFSGSLTPGASSMLRPAGSLGSGLSSRLNKSISMGNLRGDGTPGEGRPSLLRESAFSPPGSSSRYGNGSVRKLTIDRSLRTDLFGKQPEPEQPARRVRYDSTAETPDEIQPSKNNALVRTESQDTEQDDEQRSPQGLMKAPPQPAKQTNGPSRPEMSQVSGGNGALTNIPEDGVPQQRPGSAPATQQKSSAPSSGVRKDNEIGDYYTEPRLRDIKNMSRQQLQKIGKFVVGRQGVGWIEFGPCDLSTTQLDGICGGIVRLVPRSATVYQDDADKPAMGKALNVPSTIHLENSWPRSQGGRKAVSAKEGREYDKHIARLKRVGGTKFVNYDPETGIWTFSVEHFTTYGLDDEDDSEFTQTEQVDNSGVSNAPETPEERRDETMQSVETPTGEMDDTFDFKLTKRPVPGGFEEQIVEYDYDDPSADEAMDEDMPHENEEDTPHETEEELMRSPGGAVQAPSPGVMERYQSSLVEDEEMTGDVDIPAVEEEDDEEPEIMPGSFVPQESKMLRSILKPSRAYDDFTSPEKLVMDTWEEQLQRTMSPRKRDRAELRDLQQSLMRAKDADDAAESPFKQSMMGRSAMGKSALGQSYLVQKSAKKDGAVGRESAAFKTSMDIMKSLFQDDAKALGRKAGGAGRGFQYPYAKRARLSASDGLDPNDAALHDALKPSFAADGTIVLAAAGLLAPQLKEHKMPIVGEHKDVRFAKFATAEGLVNGTVDVMKQNTDLKGAEGVMPTAKLMVELPFQKLAQHVGSEAHAKEELAIWNLCSVLFDPVEVACVEFKDELPQEQWRSHTPRMRKDAFITLWTDLMTADVEAGVQRAQSAEEKAVLLLTNNDVLGACDVLVAAKNFRLASLVAQVPGSGKFREVMKKQIAAWQKRRDWTEMSDAVRALYSILAGEVCTVGGVAGAPEDRVEAFKISERFKLSWQQSLALRVLYGGHLSLQEAVKAFDADLHVGKETPSPASQHRDGDADTLMALLRLHAAPGKHDEEASAALCEPGTISGSANQSRVAWQLAVMLGSRYLTRLTDEKMAHLTLEFSTQLEAAGRIVEAVWALLYLRDSKERTRAVTGLLQRNAEKLEAITETLTTSLDIPASIIYTAQSILAKSHNNIYAQAELLLAAGQTAQAHEILISSVGPQAIIEQDYDSLAHLLSRFPRHKPAGWEKAGHAYELFLGLTRVRGGDKAKDLVKQLRRCLRSAAEEVEGSKLLEQRVAEIEMGRMAEEVAGELEQEEDRRRSSRDGKGGKVGMGAALLLKYRAGMGQIV</sequence>
<feature type="compositionally biased region" description="Basic and acidic residues" evidence="11">
    <location>
        <begin position="1949"/>
        <end position="1960"/>
    </location>
</feature>
<dbReference type="SUPFAM" id="SSF82215">
    <property type="entry name" value="C-terminal autoproteolytic domain of nucleoporin nup98"/>
    <property type="match status" value="1"/>
</dbReference>
<evidence type="ECO:0000256" key="10">
    <source>
        <dbReference type="ARBA" id="ARBA00023242"/>
    </source>
</evidence>
<dbReference type="InterPro" id="IPR021967">
    <property type="entry name" value="Nup98_C"/>
</dbReference>
<dbReference type="GO" id="GO:0051028">
    <property type="term" value="P:mRNA transport"/>
    <property type="evidence" value="ECO:0007669"/>
    <property type="project" value="UniProtKB-KW"/>
</dbReference>
<dbReference type="GO" id="GO:0008139">
    <property type="term" value="F:nuclear localization sequence binding"/>
    <property type="evidence" value="ECO:0007669"/>
    <property type="project" value="TreeGrafter"/>
</dbReference>
<evidence type="ECO:0000256" key="4">
    <source>
        <dbReference type="ARBA" id="ARBA00022737"/>
    </source>
</evidence>
<dbReference type="PANTHER" id="PTHR23198:SF6">
    <property type="entry name" value="NUCLEAR PORE COMPLEX PROTEIN NUP98-NUP96"/>
    <property type="match status" value="1"/>
</dbReference>
<keyword evidence="3" id="KW-0813">Transport</keyword>
<dbReference type="PANTHER" id="PTHR23198">
    <property type="entry name" value="NUCLEOPORIN"/>
    <property type="match status" value="1"/>
</dbReference>
<feature type="compositionally biased region" description="Basic and acidic residues" evidence="11">
    <location>
        <begin position="803"/>
        <end position="816"/>
    </location>
</feature>
<feature type="compositionally biased region" description="Polar residues" evidence="11">
    <location>
        <begin position="860"/>
        <end position="875"/>
    </location>
</feature>
<keyword evidence="5" id="KW-0068">Autocatalytic cleavage</keyword>
<dbReference type="InterPro" id="IPR037665">
    <property type="entry name" value="Nucleoporin_S59-like"/>
</dbReference>
<dbReference type="Proteomes" id="UP001310890">
    <property type="component" value="Unassembled WGS sequence"/>
</dbReference>
<dbReference type="InterPro" id="IPR036903">
    <property type="entry name" value="Nup98_auto-Pept-S59_dom_sf"/>
</dbReference>
<dbReference type="GO" id="GO:0044614">
    <property type="term" value="C:nuclear pore cytoplasmic filaments"/>
    <property type="evidence" value="ECO:0007669"/>
    <property type="project" value="TreeGrafter"/>
</dbReference>
<dbReference type="GO" id="GO:0006405">
    <property type="term" value="P:RNA export from nucleus"/>
    <property type="evidence" value="ECO:0007669"/>
    <property type="project" value="TreeGrafter"/>
</dbReference>
<name>A0AAN7YH88_9PEZI</name>
<dbReference type="GO" id="GO:0034398">
    <property type="term" value="P:telomere tethering at nuclear periphery"/>
    <property type="evidence" value="ECO:0007669"/>
    <property type="project" value="TreeGrafter"/>
</dbReference>
<dbReference type="FunFam" id="1.10.10.2360:FF:000001">
    <property type="entry name" value="Nuclear pore complex protein Nup98-Nup96"/>
    <property type="match status" value="1"/>
</dbReference>
<evidence type="ECO:0000256" key="1">
    <source>
        <dbReference type="ARBA" id="ARBA00004567"/>
    </source>
</evidence>
<protein>
    <recommendedName>
        <fullName evidence="12">Peptidase S59 domain-containing protein</fullName>
    </recommendedName>
</protein>
<comment type="caution">
    <text evidence="13">The sequence shown here is derived from an EMBL/GenBank/DDBJ whole genome shotgun (WGS) entry which is preliminary data.</text>
</comment>
<evidence type="ECO:0000256" key="2">
    <source>
        <dbReference type="ARBA" id="ARBA00008926"/>
    </source>
</evidence>
<feature type="compositionally biased region" description="Basic and acidic residues" evidence="11">
    <location>
        <begin position="1145"/>
        <end position="1163"/>
    </location>
</feature>
<gene>
    <name evidence="13" type="ORF">LTR62_003202</name>
</gene>
<dbReference type="EMBL" id="JAVRRL010000021">
    <property type="protein sequence ID" value="KAK5113818.1"/>
    <property type="molecule type" value="Genomic_DNA"/>
</dbReference>
<proteinExistence type="inferred from homology"/>
<feature type="region of interest" description="Disordered" evidence="11">
    <location>
        <begin position="587"/>
        <end position="634"/>
    </location>
</feature>
<feature type="region of interest" description="Disordered" evidence="11">
    <location>
        <begin position="1137"/>
        <end position="1175"/>
    </location>
</feature>
<dbReference type="FunFam" id="3.30.1610.10:FF:000003">
    <property type="entry name" value="Nucleoporin SONB, putative"/>
    <property type="match status" value="1"/>
</dbReference>
<feature type="region of interest" description="Disordered" evidence="11">
    <location>
        <begin position="421"/>
        <end position="458"/>
    </location>
</feature>
<dbReference type="Pfam" id="PF13634">
    <property type="entry name" value="Nucleoporin_FG"/>
    <property type="match status" value="4"/>
</dbReference>
<feature type="region of interest" description="Disordered" evidence="11">
    <location>
        <begin position="652"/>
        <end position="679"/>
    </location>
</feature>
<evidence type="ECO:0000256" key="7">
    <source>
        <dbReference type="ARBA" id="ARBA00022927"/>
    </source>
</evidence>
<dbReference type="Gene3D" id="1.25.40.690">
    <property type="match status" value="1"/>
</dbReference>
<dbReference type="Gene3D" id="3.30.1610.10">
    <property type="entry name" value="Peptidase S59, nucleoporin"/>
    <property type="match status" value="1"/>
</dbReference>
<feature type="compositionally biased region" description="Polar residues" evidence="11">
    <location>
        <begin position="425"/>
        <end position="434"/>
    </location>
</feature>
<keyword evidence="10" id="KW-0539">Nucleus</keyword>
<accession>A0AAN7YH88</accession>
<dbReference type="GO" id="GO:0017056">
    <property type="term" value="F:structural constituent of nuclear pore"/>
    <property type="evidence" value="ECO:0007669"/>
    <property type="project" value="InterPro"/>
</dbReference>
<feature type="domain" description="Peptidase S59" evidence="12">
    <location>
        <begin position="917"/>
        <end position="1058"/>
    </location>
</feature>
<dbReference type="GO" id="GO:0006606">
    <property type="term" value="P:protein import into nucleus"/>
    <property type="evidence" value="ECO:0007669"/>
    <property type="project" value="TreeGrafter"/>
</dbReference>
<evidence type="ECO:0000256" key="9">
    <source>
        <dbReference type="ARBA" id="ARBA00023132"/>
    </source>
</evidence>
<feature type="compositionally biased region" description="Low complexity" evidence="11">
    <location>
        <begin position="622"/>
        <end position="633"/>
    </location>
</feature>
<comment type="similarity">
    <text evidence="2">Belongs to the nucleoporin GLFG family.</text>
</comment>